<accession>A0A285R044</accession>
<feature type="compositionally biased region" description="Gly residues" evidence="5">
    <location>
        <begin position="129"/>
        <end position="151"/>
    </location>
</feature>
<keyword evidence="3 6" id="KW-1133">Transmembrane helix</keyword>
<evidence type="ECO:0000313" key="8">
    <source>
        <dbReference type="EMBL" id="SOB87029.1"/>
    </source>
</evidence>
<sequence>MSAYARTFAGDRRARARGGIAAAVVCVAVGYALLLGLAVRHGVPTDDPLAVFEIAPEPPPPKQRSIPPPRRSRRPEGAAAPPNLRAKPTEIVAPKVELILPPPLPVVVTAPVAGPGAEASAGASDRPGPGTGAGGIGTGFGGGGDGDGDGGGWRDETPPELIRGRLRDSDYPRGLGDEGISGTVGVRYLVWSDGRVRTCRVTRSSGSDVLDRLTCRLIQERFRFRPSRDGLGRAVPAEIVESHSWIVEEESEEQ</sequence>
<feature type="region of interest" description="Disordered" evidence="5">
    <location>
        <begin position="50"/>
        <end position="87"/>
    </location>
</feature>
<evidence type="ECO:0000256" key="1">
    <source>
        <dbReference type="ARBA" id="ARBA00004167"/>
    </source>
</evidence>
<proteinExistence type="predicted"/>
<dbReference type="AlphaFoldDB" id="A0A285R044"/>
<dbReference type="EMBL" id="OBMI01000002">
    <property type="protein sequence ID" value="SOB87029.1"/>
    <property type="molecule type" value="Genomic_DNA"/>
</dbReference>
<dbReference type="GO" id="GO:0016020">
    <property type="term" value="C:membrane"/>
    <property type="evidence" value="ECO:0007669"/>
    <property type="project" value="UniProtKB-SubCell"/>
</dbReference>
<keyword evidence="2 6" id="KW-0812">Transmembrane</keyword>
<dbReference type="GO" id="GO:0055085">
    <property type="term" value="P:transmembrane transport"/>
    <property type="evidence" value="ECO:0007669"/>
    <property type="project" value="InterPro"/>
</dbReference>
<dbReference type="InterPro" id="IPR006260">
    <property type="entry name" value="TonB/TolA_C"/>
</dbReference>
<evidence type="ECO:0000256" key="2">
    <source>
        <dbReference type="ARBA" id="ARBA00022692"/>
    </source>
</evidence>
<dbReference type="Gene3D" id="3.30.1150.10">
    <property type="match status" value="1"/>
</dbReference>
<protein>
    <submittedName>
        <fullName evidence="8">Protein TonB</fullName>
    </submittedName>
</protein>
<dbReference type="PROSITE" id="PS52015">
    <property type="entry name" value="TONB_CTD"/>
    <property type="match status" value="1"/>
</dbReference>
<comment type="subcellular location">
    <subcellularLocation>
        <location evidence="1">Membrane</location>
        <topology evidence="1">Single-pass membrane protein</topology>
    </subcellularLocation>
</comment>
<evidence type="ECO:0000256" key="6">
    <source>
        <dbReference type="SAM" id="Phobius"/>
    </source>
</evidence>
<evidence type="ECO:0000256" key="3">
    <source>
        <dbReference type="ARBA" id="ARBA00022989"/>
    </source>
</evidence>
<dbReference type="NCBIfam" id="TIGR01352">
    <property type="entry name" value="tonB_Cterm"/>
    <property type="match status" value="1"/>
</dbReference>
<dbReference type="Proteomes" id="UP000219494">
    <property type="component" value="Unassembled WGS sequence"/>
</dbReference>
<feature type="domain" description="TonB C-terminal" evidence="7">
    <location>
        <begin position="156"/>
        <end position="254"/>
    </location>
</feature>
<gene>
    <name evidence="8" type="ORF">SAMN06297144_2149</name>
</gene>
<dbReference type="SUPFAM" id="SSF74653">
    <property type="entry name" value="TolA/TonB C-terminal domain"/>
    <property type="match status" value="1"/>
</dbReference>
<feature type="compositionally biased region" description="Basic and acidic residues" evidence="5">
    <location>
        <begin position="152"/>
        <end position="169"/>
    </location>
</feature>
<dbReference type="InterPro" id="IPR037682">
    <property type="entry name" value="TonB_C"/>
</dbReference>
<feature type="compositionally biased region" description="Pro residues" evidence="5">
    <location>
        <begin position="56"/>
        <end position="69"/>
    </location>
</feature>
<evidence type="ECO:0000259" key="7">
    <source>
        <dbReference type="PROSITE" id="PS52015"/>
    </source>
</evidence>
<keyword evidence="9" id="KW-1185">Reference proteome</keyword>
<dbReference type="Pfam" id="PF03544">
    <property type="entry name" value="TonB_C"/>
    <property type="match status" value="1"/>
</dbReference>
<feature type="region of interest" description="Disordered" evidence="5">
    <location>
        <begin position="116"/>
        <end position="169"/>
    </location>
</feature>
<keyword evidence="4 6" id="KW-0472">Membrane</keyword>
<name>A0A285R044_9SPHN</name>
<dbReference type="RefSeq" id="WP_179640963.1">
    <property type="nucleotide sequence ID" value="NZ_OBMI01000002.1"/>
</dbReference>
<reference evidence="8 9" key="1">
    <citation type="submission" date="2017-07" db="EMBL/GenBank/DDBJ databases">
        <authorList>
            <person name="Sun Z.S."/>
            <person name="Albrecht U."/>
            <person name="Echele G."/>
            <person name="Lee C.C."/>
        </authorList>
    </citation>
    <scope>NUCLEOTIDE SEQUENCE [LARGE SCALE GENOMIC DNA]</scope>
    <source>
        <strain evidence="8 9">CGMCC 1.12672</strain>
    </source>
</reference>
<evidence type="ECO:0000256" key="4">
    <source>
        <dbReference type="ARBA" id="ARBA00023136"/>
    </source>
</evidence>
<evidence type="ECO:0000256" key="5">
    <source>
        <dbReference type="SAM" id="MobiDB-lite"/>
    </source>
</evidence>
<feature type="transmembrane region" description="Helical" evidence="6">
    <location>
        <begin position="20"/>
        <end position="39"/>
    </location>
</feature>
<organism evidence="8 9">
    <name type="scientific">Sphingomonas guangdongensis</name>
    <dbReference type="NCBI Taxonomy" id="1141890"/>
    <lineage>
        <taxon>Bacteria</taxon>
        <taxon>Pseudomonadati</taxon>
        <taxon>Pseudomonadota</taxon>
        <taxon>Alphaproteobacteria</taxon>
        <taxon>Sphingomonadales</taxon>
        <taxon>Sphingomonadaceae</taxon>
        <taxon>Sphingomonas</taxon>
    </lineage>
</organism>
<evidence type="ECO:0000313" key="9">
    <source>
        <dbReference type="Proteomes" id="UP000219494"/>
    </source>
</evidence>